<protein>
    <recommendedName>
        <fullName evidence="3">Lipoprotein</fullName>
    </recommendedName>
</protein>
<sequence length="188" mass="22133">MIRIFIALFAFSLVYSCQTKSEYDSIKERELSSGKVVEELFLDLKFGMNKKDFYTTCWEWNKKGVLVNGAHELQVRYSPEMPSGKETEMYFYPQFENGMLYFMPIEFRYLGWTPTSPETTNEKLLEDVVSFLEGWYGKGFFEVKDKSGKVSVWVKIDGNRLIRTFIKERTLVRVEMLDLRVKGISEIK</sequence>
<evidence type="ECO:0008006" key="3">
    <source>
        <dbReference type="Google" id="ProtNLM"/>
    </source>
</evidence>
<reference evidence="1 2" key="1">
    <citation type="submission" date="2016-10" db="EMBL/GenBank/DDBJ databases">
        <authorList>
            <person name="Varghese N."/>
            <person name="Submissions S."/>
        </authorList>
    </citation>
    <scope>NUCLEOTIDE SEQUENCE [LARGE SCALE GENOMIC DNA]</scope>
    <source>
        <strain evidence="1 2">DSM 17997</strain>
    </source>
</reference>
<dbReference type="EMBL" id="FNQC01000002">
    <property type="protein sequence ID" value="SDY73698.1"/>
    <property type="molecule type" value="Genomic_DNA"/>
</dbReference>
<gene>
    <name evidence="1" type="ORF">SAMN05444412_102414</name>
</gene>
<dbReference type="PROSITE" id="PS51257">
    <property type="entry name" value="PROKAR_LIPOPROTEIN"/>
    <property type="match status" value="1"/>
</dbReference>
<comment type="caution">
    <text evidence="1">The sequence shown here is derived from an EMBL/GenBank/DDBJ whole genome shotgun (WGS) entry which is preliminary data.</text>
</comment>
<accession>A0A1H3MBM9</accession>
<evidence type="ECO:0000313" key="1">
    <source>
        <dbReference type="EMBL" id="SDY73698.1"/>
    </source>
</evidence>
<keyword evidence="2" id="KW-1185">Reference proteome</keyword>
<dbReference type="RefSeq" id="WP_019596836.1">
    <property type="nucleotide sequence ID" value="NZ_FNQC01000002.1"/>
</dbReference>
<proteinExistence type="predicted"/>
<dbReference type="Proteomes" id="UP000199663">
    <property type="component" value="Unassembled WGS sequence"/>
</dbReference>
<name>A0A1H3MBM9_9BACT</name>
<organism evidence="1 2">
    <name type="scientific">Rhodonellum ikkaensis</name>
    <dbReference type="NCBI Taxonomy" id="336829"/>
    <lineage>
        <taxon>Bacteria</taxon>
        <taxon>Pseudomonadati</taxon>
        <taxon>Bacteroidota</taxon>
        <taxon>Cytophagia</taxon>
        <taxon>Cytophagales</taxon>
        <taxon>Cytophagaceae</taxon>
        <taxon>Rhodonellum</taxon>
    </lineage>
</organism>
<evidence type="ECO:0000313" key="2">
    <source>
        <dbReference type="Proteomes" id="UP000199663"/>
    </source>
</evidence>